<keyword evidence="2" id="KW-1185">Reference proteome</keyword>
<evidence type="ECO:0000313" key="1">
    <source>
        <dbReference type="EMBL" id="CAG8777911.1"/>
    </source>
</evidence>
<accession>A0A9N9JGH4</accession>
<protein>
    <submittedName>
        <fullName evidence="1">15165_t:CDS:1</fullName>
    </submittedName>
</protein>
<dbReference type="EMBL" id="CAJVPY010020997">
    <property type="protein sequence ID" value="CAG8777911.1"/>
    <property type="molecule type" value="Genomic_DNA"/>
</dbReference>
<evidence type="ECO:0000313" key="2">
    <source>
        <dbReference type="Proteomes" id="UP000789405"/>
    </source>
</evidence>
<gene>
    <name evidence="1" type="ORF">DERYTH_LOCUS19328</name>
</gene>
<name>A0A9N9JGH4_9GLOM</name>
<sequence length="120" mass="14131">MNETRLLEPDTILANTCFKALLLFDQYESGKDNKMDHIEILPVIQNNNKLATDNNEEFIINNNKEFVANKYEEFVNDNNNNKLIKKLHADIETLYFRNIIDLNNYINYLGENDMNEVLDN</sequence>
<reference evidence="1" key="1">
    <citation type="submission" date="2021-06" db="EMBL/GenBank/DDBJ databases">
        <authorList>
            <person name="Kallberg Y."/>
            <person name="Tangrot J."/>
            <person name="Rosling A."/>
        </authorList>
    </citation>
    <scope>NUCLEOTIDE SEQUENCE</scope>
    <source>
        <strain evidence="1">MA453B</strain>
    </source>
</reference>
<dbReference type="Proteomes" id="UP000789405">
    <property type="component" value="Unassembled WGS sequence"/>
</dbReference>
<comment type="caution">
    <text evidence="1">The sequence shown here is derived from an EMBL/GenBank/DDBJ whole genome shotgun (WGS) entry which is preliminary data.</text>
</comment>
<organism evidence="1 2">
    <name type="scientific">Dentiscutata erythropus</name>
    <dbReference type="NCBI Taxonomy" id="1348616"/>
    <lineage>
        <taxon>Eukaryota</taxon>
        <taxon>Fungi</taxon>
        <taxon>Fungi incertae sedis</taxon>
        <taxon>Mucoromycota</taxon>
        <taxon>Glomeromycotina</taxon>
        <taxon>Glomeromycetes</taxon>
        <taxon>Diversisporales</taxon>
        <taxon>Gigasporaceae</taxon>
        <taxon>Dentiscutata</taxon>
    </lineage>
</organism>
<dbReference type="AlphaFoldDB" id="A0A9N9JGH4"/>
<proteinExistence type="predicted"/>